<dbReference type="EMBL" id="HBIO01006995">
    <property type="protein sequence ID" value="CAE0460340.1"/>
    <property type="molecule type" value="Transcribed_RNA"/>
</dbReference>
<evidence type="ECO:0000259" key="6">
    <source>
        <dbReference type="SMART" id="SM00385"/>
    </source>
</evidence>
<evidence type="ECO:0000256" key="4">
    <source>
        <dbReference type="RuleBase" id="RU000383"/>
    </source>
</evidence>
<evidence type="ECO:0000256" key="3">
    <source>
        <dbReference type="ARBA" id="ARBA00023306"/>
    </source>
</evidence>
<organism evidence="8">
    <name type="scientific">Chaetoceros debilis</name>
    <dbReference type="NCBI Taxonomy" id="122233"/>
    <lineage>
        <taxon>Eukaryota</taxon>
        <taxon>Sar</taxon>
        <taxon>Stramenopiles</taxon>
        <taxon>Ochrophyta</taxon>
        <taxon>Bacillariophyta</taxon>
        <taxon>Coscinodiscophyceae</taxon>
        <taxon>Chaetocerotophycidae</taxon>
        <taxon>Chaetocerotales</taxon>
        <taxon>Chaetocerotaceae</taxon>
        <taxon>Chaetoceros</taxon>
    </lineage>
</organism>
<gene>
    <name evidence="8" type="ORF">CDEB00056_LOCUS5181</name>
</gene>
<reference evidence="8" key="1">
    <citation type="submission" date="2021-01" db="EMBL/GenBank/DDBJ databases">
        <authorList>
            <person name="Corre E."/>
            <person name="Pelletier E."/>
            <person name="Niang G."/>
            <person name="Scheremetjew M."/>
            <person name="Finn R."/>
            <person name="Kale V."/>
            <person name="Holt S."/>
            <person name="Cochrane G."/>
            <person name="Meng A."/>
            <person name="Brown T."/>
            <person name="Cohen L."/>
        </authorList>
    </citation>
    <scope>NUCLEOTIDE SEQUENCE</scope>
    <source>
        <strain evidence="8">MM31A-1</strain>
    </source>
</reference>
<feature type="compositionally biased region" description="Low complexity" evidence="5">
    <location>
        <begin position="62"/>
        <end position="80"/>
    </location>
</feature>
<dbReference type="SUPFAM" id="SSF47954">
    <property type="entry name" value="Cyclin-like"/>
    <property type="match status" value="2"/>
</dbReference>
<dbReference type="InterPro" id="IPR036915">
    <property type="entry name" value="Cyclin-like_sf"/>
</dbReference>
<dbReference type="SMART" id="SM00385">
    <property type="entry name" value="CYCLIN"/>
    <property type="match status" value="2"/>
</dbReference>
<dbReference type="InterPro" id="IPR013763">
    <property type="entry name" value="Cyclin-like_dom"/>
</dbReference>
<dbReference type="GO" id="GO:0051301">
    <property type="term" value="P:cell division"/>
    <property type="evidence" value="ECO:0007669"/>
    <property type="project" value="UniProtKB-KW"/>
</dbReference>
<keyword evidence="3" id="KW-0131">Cell cycle</keyword>
<comment type="similarity">
    <text evidence="4">Belongs to the cyclin family.</text>
</comment>
<evidence type="ECO:0008006" key="9">
    <source>
        <dbReference type="Google" id="ProtNLM"/>
    </source>
</evidence>
<evidence type="ECO:0000256" key="1">
    <source>
        <dbReference type="ARBA" id="ARBA00022618"/>
    </source>
</evidence>
<keyword evidence="1" id="KW-0132">Cell division</keyword>
<evidence type="ECO:0000256" key="2">
    <source>
        <dbReference type="ARBA" id="ARBA00023127"/>
    </source>
</evidence>
<accession>A0A7S3V6R6</accession>
<feature type="domain" description="Cyclin-like" evidence="6">
    <location>
        <begin position="353"/>
        <end position="437"/>
    </location>
</feature>
<dbReference type="InterPro" id="IPR004367">
    <property type="entry name" value="Cyclin_C-dom"/>
</dbReference>
<dbReference type="InterPro" id="IPR039361">
    <property type="entry name" value="Cyclin"/>
</dbReference>
<evidence type="ECO:0000313" key="8">
    <source>
        <dbReference type="EMBL" id="CAE0460340.1"/>
    </source>
</evidence>
<dbReference type="Pfam" id="PF02984">
    <property type="entry name" value="Cyclin_C"/>
    <property type="match status" value="1"/>
</dbReference>
<evidence type="ECO:0000259" key="7">
    <source>
        <dbReference type="SMART" id="SM01332"/>
    </source>
</evidence>
<protein>
    <recommendedName>
        <fullName evidence="9">Cyclin N-terminal domain-containing protein</fullName>
    </recommendedName>
</protein>
<dbReference type="PANTHER" id="PTHR10177">
    <property type="entry name" value="CYCLINS"/>
    <property type="match status" value="1"/>
</dbReference>
<dbReference type="InterPro" id="IPR006671">
    <property type="entry name" value="Cyclin_N"/>
</dbReference>
<keyword evidence="2 4" id="KW-0195">Cyclin</keyword>
<feature type="region of interest" description="Disordered" evidence="5">
    <location>
        <begin position="62"/>
        <end position="87"/>
    </location>
</feature>
<sequence length="610" mass="68331">MKKLRASKNDPSKCRDIREGNRIFATEVEQTLAHRRSARLQGSIPPRNESITTACVTLSASSTSNRDTSSISNRDNSSNSCIRTSHESQITPAPISKHNMGESSGFFFNFDVGTIIRPPDPVVTSGCTYISGLTHPLSNSNTTLSRQTCEADTNRDAHSKAAPQGGKIYKRRSKRLSCARDEIVKRQRSHLFGAVAPQMTVDHRKREFNDVLTKSTLRREIERLQAINNGGDRYIDIDVISSHIVSQNLSSPDSLLSTLRTPSHESHILNHLYKAQNGKEYFKSLIQRELSFYSASRHRQQSLIIGRPRTRSFCREQDLSPSVNSSNHHTEPLYLKTRFQRNITTDMRATLVNWLIGVAEEFSLAQETMHGSIKIMDRALESIAVTTDTFHVMGCACLLISSKLNEVKRPRTVDIAFLTDSACTPREICDMEKKICVCLEFRLTFSTAFNFIDRFIDASHVAGISFYDNDNDDASITLDPSSCIKKMPPYNPKLEAMTLFIVDSALLIADLVDTKDSLIAAASLYLARAIIGARNDEGIIWSKHLAHHTGYSVHAFADTVILLHLNVRDAKNNPVMSALYKKYNTARYFNVACRTAILTQDLKVPLGQNE</sequence>
<dbReference type="FunFam" id="1.10.472.10:FF:000001">
    <property type="entry name" value="G2/mitotic-specific cyclin"/>
    <property type="match status" value="1"/>
</dbReference>
<feature type="domain" description="Cyclin-like" evidence="6">
    <location>
        <begin position="450"/>
        <end position="565"/>
    </location>
</feature>
<dbReference type="AlphaFoldDB" id="A0A7S3V6R6"/>
<feature type="domain" description="Cyclin C-terminal" evidence="7">
    <location>
        <begin position="446"/>
        <end position="597"/>
    </location>
</feature>
<dbReference type="Gene3D" id="1.10.472.10">
    <property type="entry name" value="Cyclin-like"/>
    <property type="match status" value="2"/>
</dbReference>
<dbReference type="Pfam" id="PF00134">
    <property type="entry name" value="Cyclin_N"/>
    <property type="match status" value="1"/>
</dbReference>
<dbReference type="SMART" id="SM01332">
    <property type="entry name" value="Cyclin_C"/>
    <property type="match status" value="1"/>
</dbReference>
<name>A0A7S3V6R6_9STRA</name>
<evidence type="ECO:0000256" key="5">
    <source>
        <dbReference type="SAM" id="MobiDB-lite"/>
    </source>
</evidence>
<proteinExistence type="inferred from homology"/>